<keyword evidence="2" id="KW-1185">Reference proteome</keyword>
<reference evidence="1 2" key="1">
    <citation type="submission" date="2024-03" db="EMBL/GenBank/DDBJ databases">
        <title>Draft genome sequence of Klenkia terrae.</title>
        <authorList>
            <person name="Duangmal K."/>
            <person name="Chantavorakit T."/>
        </authorList>
    </citation>
    <scope>NUCLEOTIDE SEQUENCE [LARGE SCALE GENOMIC DNA]</scope>
    <source>
        <strain evidence="1 2">JCM 17786</strain>
    </source>
</reference>
<evidence type="ECO:0000313" key="1">
    <source>
        <dbReference type="EMBL" id="MEI4281074.1"/>
    </source>
</evidence>
<dbReference type="RefSeq" id="WP_225235243.1">
    <property type="nucleotide sequence ID" value="NZ_JBAPLV010000036.1"/>
</dbReference>
<evidence type="ECO:0000313" key="2">
    <source>
        <dbReference type="Proteomes" id="UP001373496"/>
    </source>
</evidence>
<dbReference type="Proteomes" id="UP001373496">
    <property type="component" value="Unassembled WGS sequence"/>
</dbReference>
<dbReference type="InterPro" id="IPR019587">
    <property type="entry name" value="Polyketide_cyclase/dehydratase"/>
</dbReference>
<organism evidence="1 2">
    <name type="scientific">Klenkia terrae</name>
    <dbReference type="NCBI Taxonomy" id="1052259"/>
    <lineage>
        <taxon>Bacteria</taxon>
        <taxon>Bacillati</taxon>
        <taxon>Actinomycetota</taxon>
        <taxon>Actinomycetes</taxon>
        <taxon>Geodermatophilales</taxon>
        <taxon>Geodermatophilaceae</taxon>
        <taxon>Klenkia</taxon>
    </lineage>
</organism>
<dbReference type="Gene3D" id="3.30.530.20">
    <property type="match status" value="1"/>
</dbReference>
<dbReference type="EMBL" id="JBAPLV010000036">
    <property type="protein sequence ID" value="MEI4281074.1"/>
    <property type="molecule type" value="Genomic_DNA"/>
</dbReference>
<comment type="caution">
    <text evidence="1">The sequence shown here is derived from an EMBL/GenBank/DDBJ whole genome shotgun (WGS) entry which is preliminary data.</text>
</comment>
<gene>
    <name evidence="1" type="ORF">UXQ13_21565</name>
</gene>
<dbReference type="InterPro" id="IPR023393">
    <property type="entry name" value="START-like_dom_sf"/>
</dbReference>
<proteinExistence type="predicted"/>
<accession>A0ABU8EBR6</accession>
<dbReference type="SUPFAM" id="SSF55961">
    <property type="entry name" value="Bet v1-like"/>
    <property type="match status" value="1"/>
</dbReference>
<dbReference type="Pfam" id="PF10604">
    <property type="entry name" value="Polyketide_cyc2"/>
    <property type="match status" value="1"/>
</dbReference>
<protein>
    <submittedName>
        <fullName evidence="1">SRPBCC family protein</fullName>
    </submittedName>
</protein>
<sequence>MGSRTASGSTVVAAPPAEVFAVVADPRRHAEIDGSGTLRGVVDAPDRLELGSRFSMAMQMGVRYTVTNRVVEFEPDRRIGWRHIGLHRWRYDLEPAGTVTRVTETWDGTRYPAAAFLVVRAMGFPGRAERGIQGTLQQLEERFGRG</sequence>
<name>A0ABU8EBR6_9ACTN</name>